<gene>
    <name evidence="2" type="ORF">kpv477_182</name>
</gene>
<dbReference type="EMBL" id="KX258185">
    <property type="protein sequence ID" value="ANT40619.1"/>
    <property type="molecule type" value="Genomic_DNA"/>
</dbReference>
<evidence type="ECO:0000313" key="2">
    <source>
        <dbReference type="EMBL" id="ANT40619.1"/>
    </source>
</evidence>
<reference evidence="2 3" key="1">
    <citation type="submission" date="2016-05" db="EMBL/GenBank/DDBJ databases">
        <title>Complete genome sequence of Klebsiella pneumoniae bacteriophage vB_KpnM_KpV477.</title>
        <authorList>
            <person name="Komisarova E.V."/>
            <person name="Krasilnikova V.M."/>
            <person name="Kislichkina A.A."/>
            <person name="Bogun A.G."/>
            <person name="Volozhantsev N.V."/>
        </authorList>
    </citation>
    <scope>NUCLEOTIDE SEQUENCE [LARGE SCALE GENOMIC DNA]</scope>
</reference>
<proteinExistence type="predicted"/>
<sequence length="74" mass="8389">MENYISAIESRDLVAAKKAFGAIMAERTSGLIEERKKFIAASVMIEGEEPDEDEDEDDEDEDKSDKDEDDEEDE</sequence>
<dbReference type="GeneID" id="29067162"/>
<organism evidence="2 3">
    <name type="scientific">Klebsiella phage vB_KpnM_KpV477</name>
    <dbReference type="NCBI Taxonomy" id="1852625"/>
    <lineage>
        <taxon>Viruses</taxon>
        <taxon>Duplodnaviria</taxon>
        <taxon>Heunggongvirae</taxon>
        <taxon>Uroviricota</taxon>
        <taxon>Caudoviricetes</taxon>
        <taxon>Pantevenvirales</taxon>
        <taxon>Straboviridae</taxon>
        <taxon>Tevenvirinae</taxon>
        <taxon>Jiaodavirus</taxon>
        <taxon>Jiaodavirus kpv477</taxon>
    </lineage>
</organism>
<feature type="compositionally biased region" description="Acidic residues" evidence="1">
    <location>
        <begin position="46"/>
        <end position="74"/>
    </location>
</feature>
<evidence type="ECO:0000256" key="1">
    <source>
        <dbReference type="SAM" id="MobiDB-lite"/>
    </source>
</evidence>
<evidence type="ECO:0000313" key="3">
    <source>
        <dbReference type="Proteomes" id="UP000202533"/>
    </source>
</evidence>
<dbReference type="RefSeq" id="YP_009288858.1">
    <property type="nucleotide sequence ID" value="NC_031087.1"/>
</dbReference>
<name>A0A1B1P930_9CAUD</name>
<keyword evidence="3" id="KW-1185">Reference proteome</keyword>
<dbReference type="InterPro" id="IPR035114">
    <property type="entry name" value="GP67"/>
</dbReference>
<dbReference type="KEGG" id="vg:29067162"/>
<dbReference type="Proteomes" id="UP000202533">
    <property type="component" value="Segment"/>
</dbReference>
<dbReference type="Pfam" id="PF17634">
    <property type="entry name" value="GP67"/>
    <property type="match status" value="1"/>
</dbReference>
<dbReference type="OrthoDB" id="29005at10239"/>
<feature type="region of interest" description="Disordered" evidence="1">
    <location>
        <begin position="42"/>
        <end position="74"/>
    </location>
</feature>
<accession>A0A1B1P930</accession>
<protein>
    <submittedName>
        <fullName evidence="2">Putative prohead core protein</fullName>
    </submittedName>
</protein>